<feature type="domain" description="Glycosyltransferase 2-like" evidence="1">
    <location>
        <begin position="6"/>
        <end position="168"/>
    </location>
</feature>
<evidence type="ECO:0000259" key="1">
    <source>
        <dbReference type="Pfam" id="PF00535"/>
    </source>
</evidence>
<dbReference type="SUPFAM" id="SSF53448">
    <property type="entry name" value="Nucleotide-diphospho-sugar transferases"/>
    <property type="match status" value="1"/>
</dbReference>
<dbReference type="Gene3D" id="3.90.550.10">
    <property type="entry name" value="Spore Coat Polysaccharide Biosynthesis Protein SpsA, Chain A"/>
    <property type="match status" value="1"/>
</dbReference>
<dbReference type="InterPro" id="IPR029044">
    <property type="entry name" value="Nucleotide-diphossugar_trans"/>
</dbReference>
<dbReference type="Proteomes" id="UP000033860">
    <property type="component" value="Unassembled WGS sequence"/>
</dbReference>
<comment type="caution">
    <text evidence="2">The sequence shown here is derived from an EMBL/GenBank/DDBJ whole genome shotgun (WGS) entry which is preliminary data.</text>
</comment>
<accession>A0A0G1RUY9</accession>
<dbReference type="GO" id="GO:0016740">
    <property type="term" value="F:transferase activity"/>
    <property type="evidence" value="ECO:0007669"/>
    <property type="project" value="UniProtKB-KW"/>
</dbReference>
<dbReference type="PANTHER" id="PTHR48090:SF7">
    <property type="entry name" value="RFBJ PROTEIN"/>
    <property type="match status" value="1"/>
</dbReference>
<dbReference type="InterPro" id="IPR050256">
    <property type="entry name" value="Glycosyltransferase_2"/>
</dbReference>
<dbReference type="Pfam" id="PF00535">
    <property type="entry name" value="Glycos_transf_2"/>
    <property type="match status" value="1"/>
</dbReference>
<proteinExistence type="predicted"/>
<evidence type="ECO:0000313" key="2">
    <source>
        <dbReference type="EMBL" id="KKU60972.1"/>
    </source>
</evidence>
<protein>
    <submittedName>
        <fullName evidence="2">Glycosyl transferase family 2</fullName>
    </submittedName>
</protein>
<dbReference type="AlphaFoldDB" id="A0A0G1RUY9"/>
<keyword evidence="2" id="KW-0808">Transferase</keyword>
<reference evidence="2 3" key="1">
    <citation type="journal article" date="2015" name="Nature">
        <title>rRNA introns, odd ribosomes, and small enigmatic genomes across a large radiation of phyla.</title>
        <authorList>
            <person name="Brown C.T."/>
            <person name="Hug L.A."/>
            <person name="Thomas B.C."/>
            <person name="Sharon I."/>
            <person name="Castelle C.J."/>
            <person name="Singh A."/>
            <person name="Wilkins M.J."/>
            <person name="Williams K.H."/>
            <person name="Banfield J.F."/>
        </authorList>
    </citation>
    <scope>NUCLEOTIDE SEQUENCE [LARGE SCALE GENOMIC DNA]</scope>
</reference>
<dbReference type="InterPro" id="IPR001173">
    <property type="entry name" value="Glyco_trans_2-like"/>
</dbReference>
<name>A0A0G1RUY9_9BACT</name>
<evidence type="ECO:0000313" key="3">
    <source>
        <dbReference type="Proteomes" id="UP000033860"/>
    </source>
</evidence>
<sequence length="229" mass="25633">MKKIILILPALNEASVIGQTLQGVKRVAKNLPGKSEIVVVNDGSKDKTAAVAKKFGATVLSHKINRGLGASLSTGLKYARMQQADFAVTLDSDGQHDPEDIKKIIRPLIAGEADIVIGSRLLEPQGRMPLLRQINNRLFNLFTLLIFGMYTTDSLSGFRGFSKPAIDKLELKTERMEVSNEFFSEIKRNKFRFTEVPIQVIYTPYSIRKGVRPGNVFAIIFRLLLRLFR</sequence>
<organism evidence="2 3">
    <name type="scientific">Candidatus Beckwithbacteria bacterium GW2011_GWB1_47_15</name>
    <dbReference type="NCBI Taxonomy" id="1618371"/>
    <lineage>
        <taxon>Bacteria</taxon>
        <taxon>Candidatus Beckwithiibacteriota</taxon>
    </lineage>
</organism>
<gene>
    <name evidence="2" type="ORF">UX85_C0005G0010</name>
</gene>
<dbReference type="EMBL" id="LCNT01000005">
    <property type="protein sequence ID" value="KKU60972.1"/>
    <property type="molecule type" value="Genomic_DNA"/>
</dbReference>
<dbReference type="CDD" id="cd04179">
    <property type="entry name" value="DPM_DPG-synthase_like"/>
    <property type="match status" value="1"/>
</dbReference>
<dbReference type="PANTHER" id="PTHR48090">
    <property type="entry name" value="UNDECAPRENYL-PHOSPHATE 4-DEOXY-4-FORMAMIDO-L-ARABINOSE TRANSFERASE-RELATED"/>
    <property type="match status" value="1"/>
</dbReference>